<evidence type="ECO:0000313" key="3">
    <source>
        <dbReference type="EMBL" id="KDR79991.1"/>
    </source>
</evidence>
<dbReference type="InterPro" id="IPR036047">
    <property type="entry name" value="F-box-like_dom_sf"/>
</dbReference>
<protein>
    <recommendedName>
        <fullName evidence="2">F-box domain-containing protein</fullName>
    </recommendedName>
</protein>
<dbReference type="AlphaFoldDB" id="A0A067TA58"/>
<dbReference type="SUPFAM" id="SSF81383">
    <property type="entry name" value="F-box domain"/>
    <property type="match status" value="1"/>
</dbReference>
<evidence type="ECO:0000313" key="4">
    <source>
        <dbReference type="Proteomes" id="UP000027222"/>
    </source>
</evidence>
<dbReference type="STRING" id="685588.A0A067TA58"/>
<dbReference type="OrthoDB" id="3256413at2759"/>
<reference evidence="4" key="1">
    <citation type="journal article" date="2014" name="Proc. Natl. Acad. Sci. U.S.A.">
        <title>Extensive sampling of basidiomycete genomes demonstrates inadequacy of the white-rot/brown-rot paradigm for wood decay fungi.</title>
        <authorList>
            <person name="Riley R."/>
            <person name="Salamov A.A."/>
            <person name="Brown D.W."/>
            <person name="Nagy L.G."/>
            <person name="Floudas D."/>
            <person name="Held B.W."/>
            <person name="Levasseur A."/>
            <person name="Lombard V."/>
            <person name="Morin E."/>
            <person name="Otillar R."/>
            <person name="Lindquist E.A."/>
            <person name="Sun H."/>
            <person name="LaButti K.M."/>
            <person name="Schmutz J."/>
            <person name="Jabbour D."/>
            <person name="Luo H."/>
            <person name="Baker S.E."/>
            <person name="Pisabarro A.G."/>
            <person name="Walton J.D."/>
            <person name="Blanchette R.A."/>
            <person name="Henrissat B."/>
            <person name="Martin F."/>
            <person name="Cullen D."/>
            <person name="Hibbett D.S."/>
            <person name="Grigoriev I.V."/>
        </authorList>
    </citation>
    <scope>NUCLEOTIDE SEQUENCE [LARGE SCALE GENOMIC DNA]</scope>
    <source>
        <strain evidence="4">CBS 339.88</strain>
    </source>
</reference>
<feature type="compositionally biased region" description="Low complexity" evidence="1">
    <location>
        <begin position="440"/>
        <end position="458"/>
    </location>
</feature>
<feature type="compositionally biased region" description="Polar residues" evidence="1">
    <location>
        <begin position="414"/>
        <end position="425"/>
    </location>
</feature>
<proteinExistence type="predicted"/>
<feature type="region of interest" description="Disordered" evidence="1">
    <location>
        <begin position="556"/>
        <end position="647"/>
    </location>
</feature>
<dbReference type="EMBL" id="KL142372">
    <property type="protein sequence ID" value="KDR79991.1"/>
    <property type="molecule type" value="Genomic_DNA"/>
</dbReference>
<feature type="compositionally biased region" description="Low complexity" evidence="1">
    <location>
        <begin position="603"/>
        <end position="617"/>
    </location>
</feature>
<sequence>MLRSLRMPVSLQMLPIEIICHIFSNLDMPDLLACSKVTKHLRRVVMNSSQLQYTIELGKHRVVSLLPASTGPSFSTRLNLLRDRERAWKYMDWKKKDTLRLPPTGSVYEFVGGLYGNGREDDRRVTASISFLELPSTDASFLGKPEPELQMWTHAMGDITIVDFTMDPSQDLLVLVALAPSESRYIYELHLRSIKTNQPHPKAPVSALPCLRKPTVHLQTSDIVAAVRVQVAGNLVALLIKEAVEGTSAHLEIWNWETSPQFSCAMARADGIDDFTFLSHDSFLLVLPPGQFEVYTFTSPLHASTVPVLRVIYAFPPLSEGYLYWYISMSSNPAPGYVPRRPTDQDGQPSMPGKSRQVYYPRPDERIHACCLYIFNPSGEENQHVHSFVFFLNLQTLLNPPAEWFSEPAPPRPTTDTHSPPSGSPSMAIHRHVNSFPFTSSIPGSSSSQLSSVESSTSANTHLPSYPPFPTFDSLMQDSAGQASTEEISAPPAPEGPSPRLHLATRRCGPRSSLRPVATIPWDVWGPQSTRWFPECLSTDWQHAVYGLRTVESVDPGKLSRQRPPLGGSSGHDVLQVPSAIPKVPSHGGPNYMSLETQTNTAGSSSSSSSSSGSGDSQPADSDTQPTEDGKADESQGDGDDSNADEGDRARRFLRIRDFNPYSFANAAEPSDSQNVDGKGKGKAHWRGPRLVRETSRTPVNGVFQKDIVSSLPYVEVISAETFEVTDVMMDDCRLLLLKVRLALGFLCSLEF</sequence>
<feature type="domain" description="F-box" evidence="2">
    <location>
        <begin position="8"/>
        <end position="54"/>
    </location>
</feature>
<feature type="compositionally biased region" description="Acidic residues" evidence="1">
    <location>
        <begin position="635"/>
        <end position="645"/>
    </location>
</feature>
<evidence type="ECO:0000259" key="2">
    <source>
        <dbReference type="PROSITE" id="PS50181"/>
    </source>
</evidence>
<gene>
    <name evidence="3" type="ORF">GALMADRAFT_62654</name>
</gene>
<feature type="region of interest" description="Disordered" evidence="1">
    <location>
        <begin position="337"/>
        <end position="357"/>
    </location>
</feature>
<feature type="region of interest" description="Disordered" evidence="1">
    <location>
        <begin position="403"/>
        <end position="505"/>
    </location>
</feature>
<dbReference type="Gene3D" id="1.20.1280.50">
    <property type="match status" value="1"/>
</dbReference>
<name>A0A067TA58_GALM3</name>
<organism evidence="3 4">
    <name type="scientific">Galerina marginata (strain CBS 339.88)</name>
    <dbReference type="NCBI Taxonomy" id="685588"/>
    <lineage>
        <taxon>Eukaryota</taxon>
        <taxon>Fungi</taxon>
        <taxon>Dikarya</taxon>
        <taxon>Basidiomycota</taxon>
        <taxon>Agaricomycotina</taxon>
        <taxon>Agaricomycetes</taxon>
        <taxon>Agaricomycetidae</taxon>
        <taxon>Agaricales</taxon>
        <taxon>Agaricineae</taxon>
        <taxon>Strophariaceae</taxon>
        <taxon>Galerina</taxon>
    </lineage>
</organism>
<dbReference type="Pfam" id="PF12937">
    <property type="entry name" value="F-box-like"/>
    <property type="match status" value="1"/>
</dbReference>
<dbReference type="CDD" id="cd09917">
    <property type="entry name" value="F-box_SF"/>
    <property type="match status" value="1"/>
</dbReference>
<dbReference type="HOGENOM" id="CLU_007279_1_0_1"/>
<dbReference type="SMART" id="SM00256">
    <property type="entry name" value="FBOX"/>
    <property type="match status" value="1"/>
</dbReference>
<feature type="compositionally biased region" description="Polar residues" evidence="1">
    <location>
        <begin position="474"/>
        <end position="487"/>
    </location>
</feature>
<feature type="region of interest" description="Disordered" evidence="1">
    <location>
        <begin position="664"/>
        <end position="687"/>
    </location>
</feature>
<accession>A0A067TA58</accession>
<dbReference type="InterPro" id="IPR001810">
    <property type="entry name" value="F-box_dom"/>
</dbReference>
<dbReference type="Proteomes" id="UP000027222">
    <property type="component" value="Unassembled WGS sequence"/>
</dbReference>
<keyword evidence="4" id="KW-1185">Reference proteome</keyword>
<evidence type="ECO:0000256" key="1">
    <source>
        <dbReference type="SAM" id="MobiDB-lite"/>
    </source>
</evidence>
<dbReference type="PROSITE" id="PS50181">
    <property type="entry name" value="FBOX"/>
    <property type="match status" value="1"/>
</dbReference>